<dbReference type="GO" id="GO:0005509">
    <property type="term" value="F:calcium ion binding"/>
    <property type="evidence" value="ECO:0007669"/>
    <property type="project" value="InterPro"/>
</dbReference>
<dbReference type="AlphaFoldDB" id="A0A2P7RR47"/>
<dbReference type="Proteomes" id="UP000241229">
    <property type="component" value="Unassembled WGS sequence"/>
</dbReference>
<dbReference type="Gene3D" id="2.150.10.10">
    <property type="entry name" value="Serralysin-like metalloprotease, C-terminal"/>
    <property type="match status" value="4"/>
</dbReference>
<evidence type="ECO:0000313" key="2">
    <source>
        <dbReference type="EMBL" id="PSJ52686.1"/>
    </source>
</evidence>
<dbReference type="EMBL" id="PXYK01000036">
    <property type="protein sequence ID" value="PSJ52686.1"/>
    <property type="molecule type" value="Genomic_DNA"/>
</dbReference>
<name>A0A2P7RR47_9HYPH</name>
<dbReference type="PROSITE" id="PS50933">
    <property type="entry name" value="CHRD"/>
    <property type="match status" value="1"/>
</dbReference>
<evidence type="ECO:0000313" key="3">
    <source>
        <dbReference type="Proteomes" id="UP000241229"/>
    </source>
</evidence>
<dbReference type="RefSeq" id="WP_106775176.1">
    <property type="nucleotide sequence ID" value="NZ_PXYK01000036.1"/>
</dbReference>
<dbReference type="PROSITE" id="PS00330">
    <property type="entry name" value="HEMOLYSIN_CALCIUM"/>
    <property type="match status" value="1"/>
</dbReference>
<gene>
    <name evidence="2" type="ORF">C7I84_26245</name>
</gene>
<dbReference type="InterPro" id="IPR010895">
    <property type="entry name" value="CHRD"/>
</dbReference>
<evidence type="ECO:0000259" key="1">
    <source>
        <dbReference type="PROSITE" id="PS50933"/>
    </source>
</evidence>
<reference evidence="2 3" key="1">
    <citation type="submission" date="2018-03" db="EMBL/GenBank/DDBJ databases">
        <title>The draft genome of Mesorhizobium sp. 6GN-30.</title>
        <authorList>
            <person name="Liu L."/>
            <person name="Li L."/>
            <person name="Wang T."/>
            <person name="Zhang X."/>
            <person name="Liang L."/>
        </authorList>
    </citation>
    <scope>NUCLEOTIDE SEQUENCE [LARGE SCALE GENOMIC DNA]</scope>
    <source>
        <strain evidence="2 3">6GN30</strain>
    </source>
</reference>
<protein>
    <recommendedName>
        <fullName evidence="1">CHRD domain-containing protein</fullName>
    </recommendedName>
</protein>
<dbReference type="InterPro" id="IPR018511">
    <property type="entry name" value="Hemolysin-typ_Ca-bd_CS"/>
</dbReference>
<keyword evidence="3" id="KW-1185">Reference proteome</keyword>
<sequence>MADITLGSGDQTFDFSSGSGANTILDFRSRYFSAVLTGANEVPANASTATGTSTAVLNFNQDRLDIDVSVQNLSTNAISGHIHQEVAGKNGGIVFNLTPPSAQTFDISRTWDIPITAVDDLFAEGLYVNIHSSKFAGGEIRDQLRADKGDTGADAIDLTDFNVGTFDALLHVLSDTAGGAAITIRNNGVADVLTLADIEVSDLQASFFKFAGNVKETINGAAGIDDLFGAGGDDTINGLGGDDHLLGETGNDTLVGGAGGDHLHGDAGSDTASYAGSNAAVSVNLWTETYSGGHAAGDELFSIENLTGSSHNDTLVTNDLNNKIVGGAGADSMKGLHGDDSYFVDNAGDTILEAAGEGTDTVASSVTYVLTAGAAVETLRTTSNGGTGAINLTGNAFDQTIIGNNGTNVLKGGGGKDTLQGLGGNDTYLIYTATDKVLETATGGTVDKVAAAVSYTLAAGVHVEQMSTTSAGGTSAINLGGNELVQMMTGNAGANRLEGKGGADQLRGLGGADTFVFATKLGGGNIDAILDFSVPDDRFLLSDAIFTALNPGTLAASAFRANTTGLAGDATDRIIYETDTGKVFYDADGTGATAGIHFATITAGLALTNADFSVA</sequence>
<comment type="caution">
    <text evidence="2">The sequence shown here is derived from an EMBL/GenBank/DDBJ whole genome shotgun (WGS) entry which is preliminary data.</text>
</comment>
<dbReference type="SUPFAM" id="SSF51120">
    <property type="entry name" value="beta-Roll"/>
    <property type="match status" value="2"/>
</dbReference>
<dbReference type="SMART" id="SM00754">
    <property type="entry name" value="CHRD"/>
    <property type="match status" value="1"/>
</dbReference>
<dbReference type="Pfam" id="PF00353">
    <property type="entry name" value="HemolysinCabind"/>
    <property type="match status" value="4"/>
</dbReference>
<proteinExistence type="predicted"/>
<dbReference type="OrthoDB" id="3817502at2"/>
<dbReference type="InterPro" id="IPR001343">
    <property type="entry name" value="Hemolysn_Ca-bd"/>
</dbReference>
<organism evidence="2 3">
    <name type="scientific">Kumtagia ephedrae</name>
    <dbReference type="NCBI Taxonomy" id="2116701"/>
    <lineage>
        <taxon>Bacteria</taxon>
        <taxon>Pseudomonadati</taxon>
        <taxon>Pseudomonadota</taxon>
        <taxon>Alphaproteobacteria</taxon>
        <taxon>Hyphomicrobiales</taxon>
        <taxon>Phyllobacteriaceae</taxon>
        <taxon>Kumtagia</taxon>
    </lineage>
</organism>
<dbReference type="Pfam" id="PF07452">
    <property type="entry name" value="CHRD"/>
    <property type="match status" value="1"/>
</dbReference>
<dbReference type="PRINTS" id="PR00313">
    <property type="entry name" value="CABNDNGRPT"/>
</dbReference>
<dbReference type="InterPro" id="IPR011049">
    <property type="entry name" value="Serralysin-like_metalloprot_C"/>
</dbReference>
<feature type="domain" description="CHRD" evidence="1">
    <location>
        <begin position="28"/>
        <end position="149"/>
    </location>
</feature>
<accession>A0A2P7RR47</accession>